<comment type="caution">
    <text evidence="1">The sequence shown here is derived from an EMBL/GenBank/DDBJ whole genome shotgun (WGS) entry which is preliminary data.</text>
</comment>
<gene>
    <name evidence="1" type="ORF">KT99_01489</name>
</gene>
<evidence type="ECO:0000313" key="2">
    <source>
        <dbReference type="Proteomes" id="UP000005839"/>
    </source>
</evidence>
<dbReference type="EMBL" id="ABIC01000030">
    <property type="protein sequence ID" value="EDP99849.1"/>
    <property type="molecule type" value="Genomic_DNA"/>
</dbReference>
<dbReference type="AlphaFoldDB" id="A9DFS2"/>
<organism evidence="1 2">
    <name type="scientific">Shewanella benthica KT99</name>
    <dbReference type="NCBI Taxonomy" id="314608"/>
    <lineage>
        <taxon>Bacteria</taxon>
        <taxon>Pseudomonadati</taxon>
        <taxon>Pseudomonadota</taxon>
        <taxon>Gammaproteobacteria</taxon>
        <taxon>Alteromonadales</taxon>
        <taxon>Shewanellaceae</taxon>
        <taxon>Shewanella</taxon>
    </lineage>
</organism>
<name>A9DFS2_9GAMM</name>
<dbReference type="RefSeq" id="WP_005501069.1">
    <property type="nucleotide sequence ID" value="NZ_ABIC01000030.1"/>
</dbReference>
<reference evidence="1 2" key="1">
    <citation type="submission" date="2007-10" db="EMBL/GenBank/DDBJ databases">
        <authorList>
            <person name="Yayanos A."/>
            <person name="Ferriera S."/>
            <person name="Johnson J."/>
            <person name="Kravitz S."/>
            <person name="Halpern A."/>
            <person name="Remington K."/>
            <person name="Beeson K."/>
            <person name="Tran B."/>
            <person name="Rogers Y.-H."/>
            <person name="Friedman R."/>
            <person name="Venter J.C."/>
        </authorList>
    </citation>
    <scope>NUCLEOTIDE SEQUENCE [LARGE SCALE GENOMIC DNA]</scope>
    <source>
        <strain evidence="1 2">KT99</strain>
    </source>
</reference>
<accession>A9DFS2</accession>
<evidence type="ECO:0000313" key="1">
    <source>
        <dbReference type="EMBL" id="EDP99849.1"/>
    </source>
</evidence>
<keyword evidence="2" id="KW-1185">Reference proteome</keyword>
<dbReference type="Proteomes" id="UP000005839">
    <property type="component" value="Unassembled WGS sequence"/>
</dbReference>
<proteinExistence type="predicted"/>
<sequence length="55" mass="6434">MLRFILSAIIVYAFWLTYQDVTSYLDEQVSTEAQLLANQEHQLDRQSDSQLTIVK</sequence>
<protein>
    <submittedName>
        <fullName evidence="1">Uncharacterized protein</fullName>
    </submittedName>
</protein>